<evidence type="ECO:0000313" key="2">
    <source>
        <dbReference type="Proteomes" id="UP000438429"/>
    </source>
</evidence>
<dbReference type="Proteomes" id="UP000438429">
    <property type="component" value="Unassembled WGS sequence"/>
</dbReference>
<gene>
    <name evidence="1" type="ORF">F2P81_018216</name>
</gene>
<protein>
    <submittedName>
        <fullName evidence="1">Uncharacterized protein</fullName>
    </submittedName>
</protein>
<dbReference type="EMBL" id="VEVO01000016">
    <property type="protein sequence ID" value="KAF0029111.1"/>
    <property type="molecule type" value="Genomic_DNA"/>
</dbReference>
<sequence>MGTTFSATPTQRGTCSLSLHHQVEGDASGPVTEGGTMTAVETQMTYSSNSYTITQEERYMTQEDDWDRDLLLDPAWEKQQRKVRVDRGAACAAVRNYAQVSPSHAVNDRYLKQNLAQQVGLLSLFVFAFESLVCP</sequence>
<comment type="caution">
    <text evidence="1">The sequence shown here is derived from an EMBL/GenBank/DDBJ whole genome shotgun (WGS) entry which is preliminary data.</text>
</comment>
<organism evidence="1 2">
    <name type="scientific">Scophthalmus maximus</name>
    <name type="common">Turbot</name>
    <name type="synonym">Psetta maxima</name>
    <dbReference type="NCBI Taxonomy" id="52904"/>
    <lineage>
        <taxon>Eukaryota</taxon>
        <taxon>Metazoa</taxon>
        <taxon>Chordata</taxon>
        <taxon>Craniata</taxon>
        <taxon>Vertebrata</taxon>
        <taxon>Euteleostomi</taxon>
        <taxon>Actinopterygii</taxon>
        <taxon>Neopterygii</taxon>
        <taxon>Teleostei</taxon>
        <taxon>Neoteleostei</taxon>
        <taxon>Acanthomorphata</taxon>
        <taxon>Carangaria</taxon>
        <taxon>Pleuronectiformes</taxon>
        <taxon>Pleuronectoidei</taxon>
        <taxon>Scophthalmidae</taxon>
        <taxon>Scophthalmus</taxon>
    </lineage>
</organism>
<reference evidence="1 2" key="1">
    <citation type="submission" date="2019-06" db="EMBL/GenBank/DDBJ databases">
        <title>Draft genomes of female and male turbot (Scophthalmus maximus).</title>
        <authorList>
            <person name="Xu H."/>
            <person name="Xu X.-W."/>
            <person name="Shao C."/>
            <person name="Chen S."/>
        </authorList>
    </citation>
    <scope>NUCLEOTIDE SEQUENCE [LARGE SCALE GENOMIC DNA]</scope>
    <source>
        <strain evidence="1">Ysfricsl-2016a</strain>
        <tissue evidence="1">Blood</tissue>
    </source>
</reference>
<name>A0A6A4SDC2_SCOMX</name>
<dbReference type="AlphaFoldDB" id="A0A6A4SDC2"/>
<accession>A0A6A4SDC2</accession>
<proteinExistence type="predicted"/>
<evidence type="ECO:0000313" key="1">
    <source>
        <dbReference type="EMBL" id="KAF0029111.1"/>
    </source>
</evidence>